<dbReference type="AlphaFoldDB" id="A0A7Y9S655"/>
<gene>
    <name evidence="2" type="ORF">BJ980_003586</name>
</gene>
<proteinExistence type="predicted"/>
<dbReference type="InterPro" id="IPR050855">
    <property type="entry name" value="NDM-1-like"/>
</dbReference>
<evidence type="ECO:0000313" key="3">
    <source>
        <dbReference type="Proteomes" id="UP000540656"/>
    </source>
</evidence>
<evidence type="ECO:0000259" key="1">
    <source>
        <dbReference type="SMART" id="SM00849"/>
    </source>
</evidence>
<dbReference type="CDD" id="cd16282">
    <property type="entry name" value="metallo-hydrolase-like_MBL-fold"/>
    <property type="match status" value="1"/>
</dbReference>
<keyword evidence="3" id="KW-1185">Reference proteome</keyword>
<dbReference type="InterPro" id="IPR001279">
    <property type="entry name" value="Metallo-B-lactamas"/>
</dbReference>
<dbReference type="Pfam" id="PF00753">
    <property type="entry name" value="Lactamase_B"/>
    <property type="match status" value="1"/>
</dbReference>
<dbReference type="SUPFAM" id="SSF56281">
    <property type="entry name" value="Metallo-hydrolase/oxidoreductase"/>
    <property type="match status" value="1"/>
</dbReference>
<dbReference type="Gene3D" id="3.60.15.10">
    <property type="entry name" value="Ribonuclease Z/Hydroxyacylglutathione hydrolase-like"/>
    <property type="match status" value="1"/>
</dbReference>
<evidence type="ECO:0000313" key="2">
    <source>
        <dbReference type="EMBL" id="NYG60663.1"/>
    </source>
</evidence>
<organism evidence="2 3">
    <name type="scientific">Nocardioides daedukensis</name>
    <dbReference type="NCBI Taxonomy" id="634462"/>
    <lineage>
        <taxon>Bacteria</taxon>
        <taxon>Bacillati</taxon>
        <taxon>Actinomycetota</taxon>
        <taxon>Actinomycetes</taxon>
        <taxon>Propionibacteriales</taxon>
        <taxon>Nocardioidaceae</taxon>
        <taxon>Nocardioides</taxon>
    </lineage>
</organism>
<accession>A0A7Y9S655</accession>
<dbReference type="InterPro" id="IPR036866">
    <property type="entry name" value="RibonucZ/Hydroxyglut_hydro"/>
</dbReference>
<dbReference type="RefSeq" id="WP_343047876.1">
    <property type="nucleotide sequence ID" value="NZ_JACCAA010000001.1"/>
</dbReference>
<dbReference type="SMART" id="SM00849">
    <property type="entry name" value="Lactamase_B"/>
    <property type="match status" value="1"/>
</dbReference>
<feature type="domain" description="Metallo-beta-lactamase" evidence="1">
    <location>
        <begin position="24"/>
        <end position="213"/>
    </location>
</feature>
<dbReference type="PANTHER" id="PTHR42951">
    <property type="entry name" value="METALLO-BETA-LACTAMASE DOMAIN-CONTAINING"/>
    <property type="match status" value="1"/>
</dbReference>
<dbReference type="PANTHER" id="PTHR42951:SF4">
    <property type="entry name" value="ACYL-COENZYME A THIOESTERASE MBLAC2"/>
    <property type="match status" value="1"/>
</dbReference>
<reference evidence="2 3" key="1">
    <citation type="submission" date="2020-07" db="EMBL/GenBank/DDBJ databases">
        <title>Sequencing the genomes of 1000 actinobacteria strains.</title>
        <authorList>
            <person name="Klenk H.-P."/>
        </authorList>
    </citation>
    <scope>NUCLEOTIDE SEQUENCE [LARGE SCALE GENOMIC DNA]</scope>
    <source>
        <strain evidence="2 3">DSM 23819</strain>
    </source>
</reference>
<name>A0A7Y9S655_9ACTN</name>
<comment type="caution">
    <text evidence="2">The sequence shown here is derived from an EMBL/GenBank/DDBJ whole genome shotgun (WGS) entry which is preliminary data.</text>
</comment>
<dbReference type="Proteomes" id="UP000540656">
    <property type="component" value="Unassembled WGS sequence"/>
</dbReference>
<protein>
    <submittedName>
        <fullName evidence="2">Glyoxylase-like metal-dependent hydrolase (Beta-lactamase superfamily II)</fullName>
    </submittedName>
</protein>
<dbReference type="GO" id="GO:0016787">
    <property type="term" value="F:hydrolase activity"/>
    <property type="evidence" value="ECO:0007669"/>
    <property type="project" value="UniProtKB-KW"/>
</dbReference>
<keyword evidence="2" id="KW-0378">Hydrolase</keyword>
<sequence length="283" mass="30101">MPDSPAVLTEIADRTWVARNELIDVNLTVIGGERGLVVVDTLASTAAMATMLDSIRALGAGQVVGVVNTHAHFDHVLGNAVFEGTPIHAHEATAAALATFRDTRTAFVGSEGGRERAAEIDASPVLLPDRTFSSAQVIDLGDRQVELLHPGRGHTDGDVIVRLPDADVVVLGDLVEESGPPAYGPDCWPMEWPTALDLAISLMTDDTVVVPGHGGVSDSDFVHEQRGQIGVVAETIRDLAGRGIPVGQALAEGEWPWPEHLLDQAVRRGYAHLPRTAKRLPLI</sequence>
<dbReference type="EMBL" id="JACCAA010000001">
    <property type="protein sequence ID" value="NYG60663.1"/>
    <property type="molecule type" value="Genomic_DNA"/>
</dbReference>